<evidence type="ECO:0000313" key="6">
    <source>
        <dbReference type="EMBL" id="RLJ70247.1"/>
    </source>
</evidence>
<dbReference type="CDD" id="cd09898">
    <property type="entry name" value="H3TH_53EXO"/>
    <property type="match status" value="1"/>
</dbReference>
<dbReference type="InterPro" id="IPR020046">
    <property type="entry name" value="5-3_exonucl_a-hlix_arch_N"/>
</dbReference>
<keyword evidence="4" id="KW-0238">DNA-binding</keyword>
<dbReference type="FunFam" id="1.10.150.20:FF:000003">
    <property type="entry name" value="DNA polymerase I"/>
    <property type="match status" value="1"/>
</dbReference>
<accession>A0A497XMT5</accession>
<dbReference type="CDD" id="cd09859">
    <property type="entry name" value="PIN_53EXO"/>
    <property type="match status" value="1"/>
</dbReference>
<dbReference type="Gene3D" id="3.40.50.1010">
    <property type="entry name" value="5'-nuclease"/>
    <property type="match status" value="1"/>
</dbReference>
<dbReference type="InterPro" id="IPR036279">
    <property type="entry name" value="5-3_exonuclease_C_sf"/>
</dbReference>
<dbReference type="GO" id="GO:0033567">
    <property type="term" value="P:DNA replication, Okazaki fragment processing"/>
    <property type="evidence" value="ECO:0007669"/>
    <property type="project" value="InterPro"/>
</dbReference>
<dbReference type="InterPro" id="IPR038969">
    <property type="entry name" value="FEN"/>
</dbReference>
<dbReference type="PANTHER" id="PTHR42646">
    <property type="entry name" value="FLAP ENDONUCLEASE XNI"/>
    <property type="match status" value="1"/>
</dbReference>
<dbReference type="Gene3D" id="1.10.150.20">
    <property type="entry name" value="5' to 3' exonuclease, C-terminal subdomain"/>
    <property type="match status" value="1"/>
</dbReference>
<dbReference type="Pfam" id="PF01367">
    <property type="entry name" value="5_3_exonuc"/>
    <property type="match status" value="1"/>
</dbReference>
<gene>
    <name evidence="6" type="ORF">BCF55_0513</name>
</gene>
<keyword evidence="2" id="KW-0378">Hydrolase</keyword>
<dbReference type="GO" id="GO:0003677">
    <property type="term" value="F:DNA binding"/>
    <property type="evidence" value="ECO:0007669"/>
    <property type="project" value="UniProtKB-KW"/>
</dbReference>
<evidence type="ECO:0000256" key="4">
    <source>
        <dbReference type="ARBA" id="ARBA00023125"/>
    </source>
</evidence>
<dbReference type="AlphaFoldDB" id="A0A497XMT5"/>
<dbReference type="SMART" id="SM00279">
    <property type="entry name" value="HhH2"/>
    <property type="match status" value="1"/>
</dbReference>
<evidence type="ECO:0000256" key="3">
    <source>
        <dbReference type="ARBA" id="ARBA00022839"/>
    </source>
</evidence>
<dbReference type="Pfam" id="PF02739">
    <property type="entry name" value="5_3_exonuc_N"/>
    <property type="match status" value="1"/>
</dbReference>
<dbReference type="SUPFAM" id="SSF88723">
    <property type="entry name" value="PIN domain-like"/>
    <property type="match status" value="1"/>
</dbReference>
<evidence type="ECO:0000313" key="7">
    <source>
        <dbReference type="Proteomes" id="UP000267841"/>
    </source>
</evidence>
<evidence type="ECO:0000256" key="2">
    <source>
        <dbReference type="ARBA" id="ARBA00022801"/>
    </source>
</evidence>
<feature type="domain" description="5'-3' exonuclease" evidence="5">
    <location>
        <begin position="1"/>
        <end position="253"/>
    </location>
</feature>
<dbReference type="Proteomes" id="UP000267841">
    <property type="component" value="Unassembled WGS sequence"/>
</dbReference>
<sequence>MKSLYLIDASSFIYRGFYALPPLATKEGFPTGAIYGFLRALLSIMKSERPEYLVVVFDHPAPTKRDRVYKEYKAGRPSMPDPLRLQIPVIKELLKLMGIPTLEVEGYEADDLIAILAKKFSEKGFKVKVYTPDKDMLQLVSSNIIVINPMNWEIFTAEKVKEKFGVSPDKVADYLALVGDKIDNIQGVKGVGPKTAVKLIEKFGGIKGILENWEEFVKAFPEANRQELELSYYLVKPLMDADIEVKEEDLKLKEPVMDKLKRRLEELEMKSILKDLDTVLKKRAQGSLF</sequence>
<evidence type="ECO:0000259" key="5">
    <source>
        <dbReference type="SMART" id="SM00475"/>
    </source>
</evidence>
<dbReference type="InterPro" id="IPR002421">
    <property type="entry name" value="5-3_exonuclease"/>
</dbReference>
<dbReference type="InterPro" id="IPR020045">
    <property type="entry name" value="DNA_polI_H3TH"/>
</dbReference>
<dbReference type="GO" id="GO:0008409">
    <property type="term" value="F:5'-3' exonuclease activity"/>
    <property type="evidence" value="ECO:0007669"/>
    <property type="project" value="InterPro"/>
</dbReference>
<keyword evidence="3" id="KW-0269">Exonuclease</keyword>
<dbReference type="PANTHER" id="PTHR42646:SF2">
    <property type="entry name" value="5'-3' EXONUCLEASE FAMILY PROTEIN"/>
    <property type="match status" value="1"/>
</dbReference>
<name>A0A497XMT5_9AQUI</name>
<dbReference type="SMART" id="SM00475">
    <property type="entry name" value="53EXOc"/>
    <property type="match status" value="1"/>
</dbReference>
<dbReference type="RefSeq" id="WP_121009553.1">
    <property type="nucleotide sequence ID" value="NZ_RCCJ01000001.1"/>
</dbReference>
<proteinExistence type="predicted"/>
<dbReference type="InterPro" id="IPR029060">
    <property type="entry name" value="PIN-like_dom_sf"/>
</dbReference>
<comment type="caution">
    <text evidence="6">The sequence shown here is derived from an EMBL/GenBank/DDBJ whole genome shotgun (WGS) entry which is preliminary data.</text>
</comment>
<dbReference type="OrthoDB" id="9806424at2"/>
<protein>
    <submittedName>
        <fullName evidence="6">DNA polymerase-1</fullName>
    </submittedName>
</protein>
<dbReference type="GO" id="GO:0017108">
    <property type="term" value="F:5'-flap endonuclease activity"/>
    <property type="evidence" value="ECO:0007669"/>
    <property type="project" value="InterPro"/>
</dbReference>
<dbReference type="EMBL" id="RCCJ01000001">
    <property type="protein sequence ID" value="RLJ70247.1"/>
    <property type="molecule type" value="Genomic_DNA"/>
</dbReference>
<dbReference type="InterPro" id="IPR008918">
    <property type="entry name" value="HhH2"/>
</dbReference>
<keyword evidence="1" id="KW-0540">Nuclease</keyword>
<dbReference type="FunFam" id="3.40.50.1010:FF:000001">
    <property type="entry name" value="DNA polymerase I"/>
    <property type="match status" value="1"/>
</dbReference>
<dbReference type="SUPFAM" id="SSF47807">
    <property type="entry name" value="5' to 3' exonuclease, C-terminal subdomain"/>
    <property type="match status" value="1"/>
</dbReference>
<organism evidence="6 7">
    <name type="scientific">Hydrogenivirga caldilitoris</name>
    <dbReference type="NCBI Taxonomy" id="246264"/>
    <lineage>
        <taxon>Bacteria</taxon>
        <taxon>Pseudomonadati</taxon>
        <taxon>Aquificota</taxon>
        <taxon>Aquificia</taxon>
        <taxon>Aquificales</taxon>
        <taxon>Aquificaceae</taxon>
        <taxon>Hydrogenivirga</taxon>
    </lineage>
</organism>
<keyword evidence="7" id="KW-1185">Reference proteome</keyword>
<evidence type="ECO:0000256" key="1">
    <source>
        <dbReference type="ARBA" id="ARBA00022722"/>
    </source>
</evidence>
<reference evidence="6 7" key="1">
    <citation type="submission" date="2018-10" db="EMBL/GenBank/DDBJ databases">
        <title>Genomic Encyclopedia of Archaeal and Bacterial Type Strains, Phase II (KMG-II): from individual species to whole genera.</title>
        <authorList>
            <person name="Goeker M."/>
        </authorList>
    </citation>
    <scope>NUCLEOTIDE SEQUENCE [LARGE SCALE GENOMIC DNA]</scope>
    <source>
        <strain evidence="6 7">DSM 16510</strain>
    </source>
</reference>